<dbReference type="InterPro" id="IPR011050">
    <property type="entry name" value="Pectin_lyase_fold/virulence"/>
</dbReference>
<dbReference type="EMBL" id="JAHCVJ010000009">
    <property type="protein sequence ID" value="MBT0666183.1"/>
    <property type="molecule type" value="Genomic_DNA"/>
</dbReference>
<dbReference type="Gene3D" id="2.60.120.260">
    <property type="entry name" value="Galactose-binding domain-like"/>
    <property type="match status" value="1"/>
</dbReference>
<gene>
    <name evidence="1" type="ORF">KI809_17870</name>
</gene>
<accession>A0AAW4L5D1</accession>
<protein>
    <recommendedName>
        <fullName evidence="3">Right handed beta helix region</fullName>
    </recommendedName>
</protein>
<dbReference type="Gene3D" id="2.160.20.10">
    <property type="entry name" value="Single-stranded right-handed beta-helix, Pectin lyase-like"/>
    <property type="match status" value="2"/>
</dbReference>
<keyword evidence="2" id="KW-1185">Reference proteome</keyword>
<evidence type="ECO:0000313" key="1">
    <source>
        <dbReference type="EMBL" id="MBT0666183.1"/>
    </source>
</evidence>
<reference evidence="1 2" key="1">
    <citation type="submission" date="2021-05" db="EMBL/GenBank/DDBJ databases">
        <title>The draft genome of Geobacter pelophilus DSM 12255.</title>
        <authorList>
            <person name="Xu Z."/>
            <person name="Masuda Y."/>
            <person name="Itoh H."/>
            <person name="Senoo K."/>
        </authorList>
    </citation>
    <scope>NUCLEOTIDE SEQUENCE [LARGE SCALE GENOMIC DNA]</scope>
    <source>
        <strain evidence="1 2">DSM 12255</strain>
    </source>
</reference>
<dbReference type="InterPro" id="IPR008979">
    <property type="entry name" value="Galactose-bd-like_sf"/>
</dbReference>
<sequence length="654" mass="71698">MPLKAWGTLYYVSTAGDDANSGTSASSPWKTIFKLNQTRFVPGDSILFKRGDIWDGENAAPIMPSTSGNAGKPITWGAYGSGPNPVITFASRRNKLTDWTHEGGNIWSTGGVNLGGELFVNPDFSKDSAGWYDQCTGSGANCSFMGRTTKKGEYDVSPVGYKFTVVDHGAVPGNIQLHTASGFPLSFTQGRYYQLTFRAKSTKSFNIPALLLRSDGADVTSGMFVQSLQVGTDWTTCNFMFRADRTTSKGSFNMLLGGSSGIPNGATFLVDSFSCREIEARDFFGMYYSSNLIFDFSSGAPITGKLVQSGALANQGEWYQSYKDRKIRLYSKTNPATQYGNDIIIVNGAPRSGFWVRGKKFHVFQDIEFFALSSAWNGLDFSDIIIQRCKASFTGGIPILNMHDFRWNGGVFPGRAGGAVGATGNIAKWDVRNNDFSQSYDANITWENGKWRGWGDNKKADGIWVYNNILGMAHYNIEFGWNGSGSSMSNIHIYNNTLYDAGYEWSAGQRPDESTPKEDAHIKCWNSPSNGTNINIKNNIMDRARSQMLYFSDWRQWSGILAMNNNLYSNKPASFAKVSGGSYADFADWQAATVIDTVSLYADPLFRSRADRDFHLGAGSPAIFAGADVGLTVDYEGKAIPPVNPDIGALQHNP</sequence>
<organism evidence="1 2">
    <name type="scientific">Geoanaerobacter pelophilus</name>
    <dbReference type="NCBI Taxonomy" id="60036"/>
    <lineage>
        <taxon>Bacteria</taxon>
        <taxon>Pseudomonadati</taxon>
        <taxon>Thermodesulfobacteriota</taxon>
        <taxon>Desulfuromonadia</taxon>
        <taxon>Geobacterales</taxon>
        <taxon>Geobacteraceae</taxon>
        <taxon>Geoanaerobacter</taxon>
    </lineage>
</organism>
<dbReference type="InterPro" id="IPR012334">
    <property type="entry name" value="Pectin_lyas_fold"/>
</dbReference>
<evidence type="ECO:0000313" key="2">
    <source>
        <dbReference type="Proteomes" id="UP000811899"/>
    </source>
</evidence>
<dbReference type="SUPFAM" id="SSF49785">
    <property type="entry name" value="Galactose-binding domain-like"/>
    <property type="match status" value="1"/>
</dbReference>
<dbReference type="RefSeq" id="WP_214172955.1">
    <property type="nucleotide sequence ID" value="NZ_JAHCVJ010000009.1"/>
</dbReference>
<comment type="caution">
    <text evidence="1">The sequence shown here is derived from an EMBL/GenBank/DDBJ whole genome shotgun (WGS) entry which is preliminary data.</text>
</comment>
<dbReference type="AlphaFoldDB" id="A0AAW4L5D1"/>
<name>A0AAW4L5D1_9BACT</name>
<dbReference type="Proteomes" id="UP000811899">
    <property type="component" value="Unassembled WGS sequence"/>
</dbReference>
<dbReference type="SUPFAM" id="SSF51126">
    <property type="entry name" value="Pectin lyase-like"/>
    <property type="match status" value="1"/>
</dbReference>
<proteinExistence type="predicted"/>
<evidence type="ECO:0008006" key="3">
    <source>
        <dbReference type="Google" id="ProtNLM"/>
    </source>
</evidence>